<dbReference type="PANTHER" id="PTHR46696">
    <property type="entry name" value="P450, PUTATIVE (EUROFUNG)-RELATED"/>
    <property type="match status" value="1"/>
</dbReference>
<dbReference type="EMBL" id="VDLX02000006">
    <property type="protein sequence ID" value="KAB8194132.1"/>
    <property type="molecule type" value="Genomic_DNA"/>
</dbReference>
<protein>
    <recommendedName>
        <fullName evidence="4">Cytochrome P450</fullName>
    </recommendedName>
</protein>
<evidence type="ECO:0000313" key="2">
    <source>
        <dbReference type="EMBL" id="KAB8194132.1"/>
    </source>
</evidence>
<keyword evidence="3" id="KW-1185">Reference proteome</keyword>
<dbReference type="Gene3D" id="1.10.630.10">
    <property type="entry name" value="Cytochrome P450"/>
    <property type="match status" value="1"/>
</dbReference>
<organism evidence="2 3">
    <name type="scientific">Nonomuraea phyllanthi</name>
    <dbReference type="NCBI Taxonomy" id="2219224"/>
    <lineage>
        <taxon>Bacteria</taxon>
        <taxon>Bacillati</taxon>
        <taxon>Actinomycetota</taxon>
        <taxon>Actinomycetes</taxon>
        <taxon>Streptosporangiales</taxon>
        <taxon>Streptosporangiaceae</taxon>
        <taxon>Nonomuraea</taxon>
    </lineage>
</organism>
<evidence type="ECO:0000256" key="1">
    <source>
        <dbReference type="ARBA" id="ARBA00010617"/>
    </source>
</evidence>
<dbReference type="GO" id="GO:0020037">
    <property type="term" value="F:heme binding"/>
    <property type="evidence" value="ECO:0007669"/>
    <property type="project" value="InterPro"/>
</dbReference>
<dbReference type="GO" id="GO:0016705">
    <property type="term" value="F:oxidoreductase activity, acting on paired donors, with incorporation or reduction of molecular oxygen"/>
    <property type="evidence" value="ECO:0007669"/>
    <property type="project" value="InterPro"/>
</dbReference>
<dbReference type="GO" id="GO:0004497">
    <property type="term" value="F:monooxygenase activity"/>
    <property type="evidence" value="ECO:0007669"/>
    <property type="project" value="InterPro"/>
</dbReference>
<reference evidence="2 3" key="1">
    <citation type="submission" date="2019-10" db="EMBL/GenBank/DDBJ databases">
        <title>Nonomuraea sp. nov., isolated from Phyllanthus amarus.</title>
        <authorList>
            <person name="Klykleung N."/>
            <person name="Tanasupawat S."/>
        </authorList>
    </citation>
    <scope>NUCLEOTIDE SEQUENCE [LARGE SCALE GENOMIC DNA]</scope>
    <source>
        <strain evidence="2 3">PA1-10</strain>
    </source>
</reference>
<dbReference type="RefSeq" id="WP_139631738.1">
    <property type="nucleotide sequence ID" value="NZ_VDLX02000006.1"/>
</dbReference>
<comment type="caution">
    <text evidence="2">The sequence shown here is derived from an EMBL/GenBank/DDBJ whole genome shotgun (WGS) entry which is preliminary data.</text>
</comment>
<evidence type="ECO:0008006" key="4">
    <source>
        <dbReference type="Google" id="ProtNLM"/>
    </source>
</evidence>
<proteinExistence type="inferred from homology"/>
<accession>A0A5C4WJY6</accession>
<evidence type="ECO:0000313" key="3">
    <source>
        <dbReference type="Proteomes" id="UP000312512"/>
    </source>
</evidence>
<dbReference type="PANTHER" id="PTHR46696:SF1">
    <property type="entry name" value="CYTOCHROME P450 YJIB-RELATED"/>
    <property type="match status" value="1"/>
</dbReference>
<dbReference type="Proteomes" id="UP000312512">
    <property type="component" value="Unassembled WGS sequence"/>
</dbReference>
<dbReference type="GO" id="GO:0005506">
    <property type="term" value="F:iron ion binding"/>
    <property type="evidence" value="ECO:0007669"/>
    <property type="project" value="InterPro"/>
</dbReference>
<name>A0A5C4WJY6_9ACTN</name>
<sequence length="102" mass="11194">MCTLLRRPGRLARLAKSPSGVPSAVEELLRSDVHRPLDPRPASGHHALSAGLARMQLQVMVRQLAERVPTLRPAGKPLHTDRGATRRLTSLPVTFHALRRTG</sequence>
<comment type="similarity">
    <text evidence="1">Belongs to the cytochrome P450 family.</text>
</comment>
<dbReference type="SUPFAM" id="SSF48264">
    <property type="entry name" value="Cytochrome P450"/>
    <property type="match status" value="1"/>
</dbReference>
<dbReference type="AlphaFoldDB" id="A0A5C4WJY6"/>
<dbReference type="InterPro" id="IPR036396">
    <property type="entry name" value="Cyt_P450_sf"/>
</dbReference>
<gene>
    <name evidence="2" type="ORF">FH608_018315</name>
</gene>